<evidence type="ECO:0000256" key="1">
    <source>
        <dbReference type="SAM" id="MobiDB-lite"/>
    </source>
</evidence>
<dbReference type="OrthoDB" id="2287482at2759"/>
<reference evidence="2" key="1">
    <citation type="journal article" date="2014" name="Genome Announc.">
        <title>De novo whole-genome sequence and genome annotation of Lichtheimia ramosa.</title>
        <authorList>
            <person name="Linde J."/>
            <person name="Schwartze V."/>
            <person name="Binder U."/>
            <person name="Lass-Florl C."/>
            <person name="Voigt K."/>
            <person name="Horn F."/>
        </authorList>
    </citation>
    <scope>NUCLEOTIDE SEQUENCE</scope>
    <source>
        <strain evidence="2">JMRC FSU:6197</strain>
    </source>
</reference>
<feature type="compositionally biased region" description="Acidic residues" evidence="1">
    <location>
        <begin position="153"/>
        <end position="171"/>
    </location>
</feature>
<organism evidence="2">
    <name type="scientific">Lichtheimia ramosa</name>
    <dbReference type="NCBI Taxonomy" id="688394"/>
    <lineage>
        <taxon>Eukaryota</taxon>
        <taxon>Fungi</taxon>
        <taxon>Fungi incertae sedis</taxon>
        <taxon>Mucoromycota</taxon>
        <taxon>Mucoromycotina</taxon>
        <taxon>Mucoromycetes</taxon>
        <taxon>Mucorales</taxon>
        <taxon>Lichtheimiaceae</taxon>
        <taxon>Lichtheimia</taxon>
    </lineage>
</organism>
<feature type="compositionally biased region" description="Basic residues" evidence="1">
    <location>
        <begin position="48"/>
        <end position="60"/>
    </location>
</feature>
<feature type="region of interest" description="Disordered" evidence="1">
    <location>
        <begin position="37"/>
        <end position="73"/>
    </location>
</feature>
<feature type="region of interest" description="Disordered" evidence="1">
    <location>
        <begin position="1"/>
        <end position="21"/>
    </location>
</feature>
<accession>A0A077WGA7</accession>
<feature type="compositionally biased region" description="Low complexity" evidence="1">
    <location>
        <begin position="212"/>
        <end position="223"/>
    </location>
</feature>
<feature type="compositionally biased region" description="Polar residues" evidence="1">
    <location>
        <begin position="201"/>
        <end position="211"/>
    </location>
</feature>
<feature type="region of interest" description="Disordered" evidence="1">
    <location>
        <begin position="126"/>
        <end position="286"/>
    </location>
</feature>
<gene>
    <name evidence="2" type="ORF">LRAMOSA09168</name>
</gene>
<protein>
    <submittedName>
        <fullName evidence="2">Uncharacterized protein</fullName>
    </submittedName>
</protein>
<evidence type="ECO:0000313" key="2">
    <source>
        <dbReference type="EMBL" id="CDS06641.1"/>
    </source>
</evidence>
<feature type="compositionally biased region" description="Pro residues" evidence="1">
    <location>
        <begin position="250"/>
        <end position="267"/>
    </location>
</feature>
<proteinExistence type="predicted"/>
<feature type="compositionally biased region" description="Polar residues" evidence="1">
    <location>
        <begin position="276"/>
        <end position="286"/>
    </location>
</feature>
<name>A0A077WGA7_9FUNG</name>
<dbReference type="EMBL" id="LK023321">
    <property type="protein sequence ID" value="CDS06641.1"/>
    <property type="molecule type" value="Genomic_DNA"/>
</dbReference>
<sequence length="349" mass="39270">MPTLVSTARSEPLAMPLMSSDPATSYNELIRQLAAQAPKPYGAIPPLLKKRKKKNKHHRSPPNTDDDTADGHNDKARIRRRMSHVENWVVVDSKESLPDEEELVNAFSTFLSADFFTQVLPLHMPPPSLSDPNTSAAGPIPVQSLHNAANDNGDYEEEEEEDDDDDDDEDESVRATGSSLHEDGEDEGETEGITIVRRHSITSYSKSQTPLTSTSSSCAISTSPPKDDNDMRWIETIAKLKRSLVTPKKATPPPHRLIPMPPPPRRPPLQRRRSEATTQPRFNPETNTYLRDTRSNPDHLRIIVAELNMIRHLKLLSPLKPRGFLTRRKDPFVKGALRRESPLQHECIF</sequence>
<dbReference type="AlphaFoldDB" id="A0A077WGA7"/>